<accession>A0A4Z2H7V8</accession>
<protein>
    <submittedName>
        <fullName evidence="2">Uncharacterized protein</fullName>
    </submittedName>
</protein>
<dbReference type="AlphaFoldDB" id="A0A4Z2H7V8"/>
<feature type="compositionally biased region" description="Basic and acidic residues" evidence="1">
    <location>
        <begin position="13"/>
        <end position="56"/>
    </location>
</feature>
<keyword evidence="3" id="KW-1185">Reference proteome</keyword>
<evidence type="ECO:0000313" key="3">
    <source>
        <dbReference type="Proteomes" id="UP000314294"/>
    </source>
</evidence>
<gene>
    <name evidence="2" type="ORF">EYF80_028442</name>
</gene>
<dbReference type="EMBL" id="SRLO01000317">
    <property type="protein sequence ID" value="TNN61315.1"/>
    <property type="molecule type" value="Genomic_DNA"/>
</dbReference>
<name>A0A4Z2H7V8_9TELE</name>
<reference evidence="2 3" key="1">
    <citation type="submission" date="2019-03" db="EMBL/GenBank/DDBJ databases">
        <title>First draft genome of Liparis tanakae, snailfish: a comprehensive survey of snailfish specific genes.</title>
        <authorList>
            <person name="Kim W."/>
            <person name="Song I."/>
            <person name="Jeong J.-H."/>
            <person name="Kim D."/>
            <person name="Kim S."/>
            <person name="Ryu S."/>
            <person name="Song J.Y."/>
            <person name="Lee S.K."/>
        </authorList>
    </citation>
    <scope>NUCLEOTIDE SEQUENCE [LARGE SCALE GENOMIC DNA]</scope>
    <source>
        <tissue evidence="2">Muscle</tissue>
    </source>
</reference>
<evidence type="ECO:0000256" key="1">
    <source>
        <dbReference type="SAM" id="MobiDB-lite"/>
    </source>
</evidence>
<evidence type="ECO:0000313" key="2">
    <source>
        <dbReference type="EMBL" id="TNN61315.1"/>
    </source>
</evidence>
<organism evidence="2 3">
    <name type="scientific">Liparis tanakae</name>
    <name type="common">Tanaka's snailfish</name>
    <dbReference type="NCBI Taxonomy" id="230148"/>
    <lineage>
        <taxon>Eukaryota</taxon>
        <taxon>Metazoa</taxon>
        <taxon>Chordata</taxon>
        <taxon>Craniata</taxon>
        <taxon>Vertebrata</taxon>
        <taxon>Euteleostomi</taxon>
        <taxon>Actinopterygii</taxon>
        <taxon>Neopterygii</taxon>
        <taxon>Teleostei</taxon>
        <taxon>Neoteleostei</taxon>
        <taxon>Acanthomorphata</taxon>
        <taxon>Eupercaria</taxon>
        <taxon>Perciformes</taxon>
        <taxon>Cottioidei</taxon>
        <taxon>Cottales</taxon>
        <taxon>Liparidae</taxon>
        <taxon>Liparis</taxon>
    </lineage>
</organism>
<sequence length="274" mass="30831">MNEENSDVLNTTREGKKVEDLLAGAKEGRKESGETEGKKVELLLTRTEEGKKERGPAKGTNDGADEAGRVVGLAQCGDHFPLHKVPTAIAAGAVHALVVQRAQILSILHKEATLGEGLRRGRFSLQEWDVGCYIVIMPECQKSISNKDKCRRIYTITCQRSLKGQLEVIQLWGYDEQKLLLRKEGNGAEVGDAYRQNDMQRLNEARCGCQARCWQLASISWMRYKTSATCPSSMMDMRLTELFRFTRMWSTPRLRLELHSLPRPLRLGRVGMAP</sequence>
<comment type="caution">
    <text evidence="2">The sequence shown here is derived from an EMBL/GenBank/DDBJ whole genome shotgun (WGS) entry which is preliminary data.</text>
</comment>
<dbReference type="Proteomes" id="UP000314294">
    <property type="component" value="Unassembled WGS sequence"/>
</dbReference>
<feature type="region of interest" description="Disordered" evidence="1">
    <location>
        <begin position="1"/>
        <end position="65"/>
    </location>
</feature>
<proteinExistence type="predicted"/>